<accession>X1UL24</accession>
<comment type="caution">
    <text evidence="2">The sequence shown here is derived from an EMBL/GenBank/DDBJ whole genome shotgun (WGS) entry which is preliminary data.</text>
</comment>
<protein>
    <submittedName>
        <fullName evidence="2">Uncharacterized protein</fullName>
    </submittedName>
</protein>
<evidence type="ECO:0000313" key="2">
    <source>
        <dbReference type="EMBL" id="GAJ18229.1"/>
    </source>
</evidence>
<dbReference type="EMBL" id="BARW01040472">
    <property type="protein sequence ID" value="GAJ18229.1"/>
    <property type="molecule type" value="Genomic_DNA"/>
</dbReference>
<dbReference type="AlphaFoldDB" id="X1UL24"/>
<name>X1UL24_9ZZZZ</name>
<sequence>DRNIKSTFYRRKMLLDLSNDFNKINLTPTADWTGDDIKTSGAKPETGED</sequence>
<feature type="non-terminal residue" evidence="2">
    <location>
        <position position="1"/>
    </location>
</feature>
<gene>
    <name evidence="2" type="ORF">S12H4_61135</name>
</gene>
<evidence type="ECO:0000256" key="1">
    <source>
        <dbReference type="SAM" id="MobiDB-lite"/>
    </source>
</evidence>
<proteinExistence type="predicted"/>
<organism evidence="2">
    <name type="scientific">marine sediment metagenome</name>
    <dbReference type="NCBI Taxonomy" id="412755"/>
    <lineage>
        <taxon>unclassified sequences</taxon>
        <taxon>metagenomes</taxon>
        <taxon>ecological metagenomes</taxon>
    </lineage>
</organism>
<feature type="region of interest" description="Disordered" evidence="1">
    <location>
        <begin position="30"/>
        <end position="49"/>
    </location>
</feature>
<reference evidence="2" key="1">
    <citation type="journal article" date="2014" name="Front. Microbiol.">
        <title>High frequency of phylogenetically diverse reductive dehalogenase-homologous genes in deep subseafloor sedimentary metagenomes.</title>
        <authorList>
            <person name="Kawai M."/>
            <person name="Futagami T."/>
            <person name="Toyoda A."/>
            <person name="Takaki Y."/>
            <person name="Nishi S."/>
            <person name="Hori S."/>
            <person name="Arai W."/>
            <person name="Tsubouchi T."/>
            <person name="Morono Y."/>
            <person name="Uchiyama I."/>
            <person name="Ito T."/>
            <person name="Fujiyama A."/>
            <person name="Inagaki F."/>
            <person name="Takami H."/>
        </authorList>
    </citation>
    <scope>NUCLEOTIDE SEQUENCE</scope>
    <source>
        <strain evidence="2">Expedition CK06-06</strain>
    </source>
</reference>